<evidence type="ECO:0000256" key="5">
    <source>
        <dbReference type="ARBA" id="ARBA00022833"/>
    </source>
</evidence>
<dbReference type="InterPro" id="IPR036388">
    <property type="entry name" value="WH-like_DNA-bd_sf"/>
</dbReference>
<proteinExistence type="inferred from homology"/>
<dbReference type="InterPro" id="IPR016181">
    <property type="entry name" value="Acyl_CoA_acyltransferase"/>
</dbReference>
<dbReference type="SUPFAM" id="SSF55729">
    <property type="entry name" value="Acyl-CoA N-acyltransferases (Nat)"/>
    <property type="match status" value="1"/>
</dbReference>
<evidence type="ECO:0000256" key="4">
    <source>
        <dbReference type="ARBA" id="ARBA00022771"/>
    </source>
</evidence>
<keyword evidence="6" id="KW-0007">Acetylation</keyword>
<evidence type="ECO:0000259" key="9">
    <source>
        <dbReference type="PROSITE" id="PS51726"/>
    </source>
</evidence>
<keyword evidence="4" id="KW-0479">Metal-binding</keyword>
<evidence type="ECO:0000313" key="11">
    <source>
        <dbReference type="Proteomes" id="UP000595437"/>
    </source>
</evidence>
<dbReference type="AlphaFoldDB" id="A0A7T8H265"/>
<dbReference type="EC" id="2.3.1.48" evidence="2 8"/>
<dbReference type="InterPro" id="IPR050603">
    <property type="entry name" value="MYST_HAT"/>
</dbReference>
<keyword evidence="8" id="KW-0539">Nucleus</keyword>
<evidence type="ECO:0000313" key="10">
    <source>
        <dbReference type="EMBL" id="QQP41640.1"/>
    </source>
</evidence>
<feature type="domain" description="MYST-type HAT" evidence="9">
    <location>
        <begin position="1"/>
        <end position="228"/>
    </location>
</feature>
<dbReference type="GO" id="GO:0010484">
    <property type="term" value="F:histone H3 acetyltransferase activity"/>
    <property type="evidence" value="ECO:0007669"/>
    <property type="project" value="TreeGrafter"/>
</dbReference>
<evidence type="ECO:0000256" key="8">
    <source>
        <dbReference type="RuleBase" id="RU361211"/>
    </source>
</evidence>
<keyword evidence="4" id="KW-0863">Zinc-finger</keyword>
<feature type="non-terminal residue" evidence="10">
    <location>
        <position position="278"/>
    </location>
</feature>
<sequence>VWYQSPTLRIRLLPKMYICEFCLKYLKSETCVWKHPPGDEIYRKDKLSVFEICGPPLQTFFLDHKTLYIDVEPFLFYVMTIADSEGCHIVGYFSKEKTTYLNYNRQGYGRLLIEFSYLLSRSENKVGSPEKPLSDLGLITYRAYWKDVLLEYICNHPDKEISIKSFSEEMGINSSDIVSTLQYLGMIKYWKGKHIILKKEDLIEDFLRKMRNRTPSRKIYASALKWKPYEPTSRERRQAIQIKKIKRKSPRKDENSSTPHIIITSLTQLFFLMNHHEL</sequence>
<dbReference type="GO" id="GO:0008270">
    <property type="term" value="F:zinc ion binding"/>
    <property type="evidence" value="ECO:0007669"/>
    <property type="project" value="UniProtKB-KW"/>
</dbReference>
<dbReference type="PROSITE" id="PS51726">
    <property type="entry name" value="MYST_HAT"/>
    <property type="match status" value="1"/>
</dbReference>
<keyword evidence="3 10" id="KW-0808">Transferase</keyword>
<gene>
    <name evidence="10" type="ORF">FKW44_016074</name>
</gene>
<evidence type="ECO:0000256" key="6">
    <source>
        <dbReference type="ARBA" id="ARBA00022990"/>
    </source>
</evidence>
<feature type="non-terminal residue" evidence="10">
    <location>
        <position position="1"/>
    </location>
</feature>
<dbReference type="GO" id="GO:0010485">
    <property type="term" value="F:histone H4 acetyltransferase activity"/>
    <property type="evidence" value="ECO:0007669"/>
    <property type="project" value="TreeGrafter"/>
</dbReference>
<dbReference type="Gene3D" id="1.10.10.10">
    <property type="entry name" value="Winged helix-like DNA-binding domain superfamily/Winged helix DNA-binding domain"/>
    <property type="match status" value="1"/>
</dbReference>
<comment type="subcellular location">
    <subcellularLocation>
        <location evidence="8">Nucleus</location>
    </subcellularLocation>
</comment>
<dbReference type="GO" id="GO:0003682">
    <property type="term" value="F:chromatin binding"/>
    <property type="evidence" value="ECO:0007669"/>
    <property type="project" value="TreeGrafter"/>
</dbReference>
<dbReference type="InterPro" id="IPR002717">
    <property type="entry name" value="HAT_MYST-type"/>
</dbReference>
<dbReference type="Gene3D" id="3.40.630.30">
    <property type="match status" value="1"/>
</dbReference>
<evidence type="ECO:0000256" key="3">
    <source>
        <dbReference type="ARBA" id="ARBA00022679"/>
    </source>
</evidence>
<comment type="similarity">
    <text evidence="1 8">Belongs to the MYST (SAS/MOZ) family.</text>
</comment>
<evidence type="ECO:0000256" key="7">
    <source>
        <dbReference type="PIRSR" id="PIRSR602717-51"/>
    </source>
</evidence>
<dbReference type="GO" id="GO:0036409">
    <property type="term" value="C:histone H3-K14 acetyltransferase complex"/>
    <property type="evidence" value="ECO:0007669"/>
    <property type="project" value="TreeGrafter"/>
</dbReference>
<dbReference type="GO" id="GO:0006357">
    <property type="term" value="P:regulation of transcription by RNA polymerase II"/>
    <property type="evidence" value="ECO:0007669"/>
    <property type="project" value="TreeGrafter"/>
</dbReference>
<dbReference type="Pfam" id="PF01853">
    <property type="entry name" value="MOZ_SAS"/>
    <property type="match status" value="1"/>
</dbReference>
<keyword evidence="5" id="KW-0862">Zinc</keyword>
<dbReference type="OrthoDB" id="787137at2759"/>
<feature type="active site" description="Proton donor/acceptor" evidence="7">
    <location>
        <position position="130"/>
    </location>
</feature>
<dbReference type="Gene3D" id="3.30.60.60">
    <property type="entry name" value="N-acetyl transferase-like"/>
    <property type="match status" value="1"/>
</dbReference>
<organism evidence="10 11">
    <name type="scientific">Caligus rogercresseyi</name>
    <name type="common">Sea louse</name>
    <dbReference type="NCBI Taxonomy" id="217165"/>
    <lineage>
        <taxon>Eukaryota</taxon>
        <taxon>Metazoa</taxon>
        <taxon>Ecdysozoa</taxon>
        <taxon>Arthropoda</taxon>
        <taxon>Crustacea</taxon>
        <taxon>Multicrustacea</taxon>
        <taxon>Hexanauplia</taxon>
        <taxon>Copepoda</taxon>
        <taxon>Siphonostomatoida</taxon>
        <taxon>Caligidae</taxon>
        <taxon>Caligus</taxon>
    </lineage>
</organism>
<dbReference type="Proteomes" id="UP000595437">
    <property type="component" value="Chromosome 11"/>
</dbReference>
<keyword evidence="11" id="KW-1185">Reference proteome</keyword>
<comment type="catalytic activity">
    <reaction evidence="8">
        <text>L-lysyl-[protein] + acetyl-CoA = N(6)-acetyl-L-lysyl-[protein] + CoA + H(+)</text>
        <dbReference type="Rhea" id="RHEA:45948"/>
        <dbReference type="Rhea" id="RHEA-COMP:9752"/>
        <dbReference type="Rhea" id="RHEA-COMP:10731"/>
        <dbReference type="ChEBI" id="CHEBI:15378"/>
        <dbReference type="ChEBI" id="CHEBI:29969"/>
        <dbReference type="ChEBI" id="CHEBI:57287"/>
        <dbReference type="ChEBI" id="CHEBI:57288"/>
        <dbReference type="ChEBI" id="CHEBI:61930"/>
        <dbReference type="EC" id="2.3.1.48"/>
    </reaction>
</comment>
<dbReference type="PANTHER" id="PTHR10615">
    <property type="entry name" value="HISTONE ACETYLTRANSFERASE"/>
    <property type="match status" value="1"/>
</dbReference>
<name>A0A7T8H265_CALRO</name>
<accession>A0A7T8H265</accession>
<evidence type="ECO:0000256" key="1">
    <source>
        <dbReference type="ARBA" id="ARBA00010107"/>
    </source>
</evidence>
<dbReference type="FunFam" id="1.10.10.10:FF:000022">
    <property type="entry name" value="Histone acetyltransferase"/>
    <property type="match status" value="1"/>
</dbReference>
<dbReference type="PANTHER" id="PTHR10615:SF161">
    <property type="entry name" value="HISTONE ACETYLTRANSFERASE KAT7"/>
    <property type="match status" value="1"/>
</dbReference>
<protein>
    <recommendedName>
        <fullName evidence="2 8">Histone acetyltransferase</fullName>
        <ecNumber evidence="2 8">2.3.1.48</ecNumber>
    </recommendedName>
</protein>
<reference evidence="11" key="1">
    <citation type="submission" date="2021-01" db="EMBL/GenBank/DDBJ databases">
        <title>Caligus Genome Assembly.</title>
        <authorList>
            <person name="Gallardo-Escarate C."/>
        </authorList>
    </citation>
    <scope>NUCLEOTIDE SEQUENCE [LARGE SCALE GENOMIC DNA]</scope>
</reference>
<dbReference type="GO" id="GO:0003712">
    <property type="term" value="F:transcription coregulator activity"/>
    <property type="evidence" value="ECO:0007669"/>
    <property type="project" value="TreeGrafter"/>
</dbReference>
<evidence type="ECO:0000256" key="2">
    <source>
        <dbReference type="ARBA" id="ARBA00013184"/>
    </source>
</evidence>
<dbReference type="EMBL" id="CP045900">
    <property type="protein sequence ID" value="QQP41640.1"/>
    <property type="molecule type" value="Genomic_DNA"/>
</dbReference>